<reference evidence="1" key="2">
    <citation type="submission" date="2020-08" db="EMBL/GenBank/DDBJ databases">
        <title>Plant Genome Project.</title>
        <authorList>
            <person name="Zhang R.-G."/>
        </authorList>
    </citation>
    <scope>NUCLEOTIDE SEQUENCE</scope>
    <source>
        <strain evidence="1">Huo1</strain>
        <tissue evidence="1">Leaf</tissue>
    </source>
</reference>
<dbReference type="AlphaFoldDB" id="A0A8X8ZCS6"/>
<keyword evidence="2" id="KW-1185">Reference proteome</keyword>
<evidence type="ECO:0000313" key="2">
    <source>
        <dbReference type="Proteomes" id="UP000298416"/>
    </source>
</evidence>
<sequence>MCFMGTTVWGNRRVVLAAAKVVFWSSGRPLIMKTRSHEDRVAQEGFHDGMLVVLVEDAEFADIELIKFLNDGLETNRDSTFILAMDADINATCTLAERESGGGRQKRRDEVSSNGLDVSIRADDDVGGLSFISSDLTREITMELPHTSSTLLKRIKKCVALNRGPEQSRETREALLVVFERAFNEAGGDNEFEVDEEVLEHVLRGMEICTSRACLGNG</sequence>
<evidence type="ECO:0000313" key="1">
    <source>
        <dbReference type="EMBL" id="KAG6400422.1"/>
    </source>
</evidence>
<name>A0A8X8ZCS6_SALSN</name>
<proteinExistence type="predicted"/>
<organism evidence="1">
    <name type="scientific">Salvia splendens</name>
    <name type="common">Scarlet sage</name>
    <dbReference type="NCBI Taxonomy" id="180675"/>
    <lineage>
        <taxon>Eukaryota</taxon>
        <taxon>Viridiplantae</taxon>
        <taxon>Streptophyta</taxon>
        <taxon>Embryophyta</taxon>
        <taxon>Tracheophyta</taxon>
        <taxon>Spermatophyta</taxon>
        <taxon>Magnoliopsida</taxon>
        <taxon>eudicotyledons</taxon>
        <taxon>Gunneridae</taxon>
        <taxon>Pentapetalae</taxon>
        <taxon>asterids</taxon>
        <taxon>lamiids</taxon>
        <taxon>Lamiales</taxon>
        <taxon>Lamiaceae</taxon>
        <taxon>Nepetoideae</taxon>
        <taxon>Mentheae</taxon>
        <taxon>Salviinae</taxon>
        <taxon>Salvia</taxon>
        <taxon>Salvia subgen. Calosphace</taxon>
        <taxon>core Calosphace</taxon>
    </lineage>
</organism>
<comment type="caution">
    <text evidence="1">The sequence shown here is derived from an EMBL/GenBank/DDBJ whole genome shotgun (WGS) entry which is preliminary data.</text>
</comment>
<gene>
    <name evidence="1" type="ORF">SASPL_137253</name>
</gene>
<dbReference type="Proteomes" id="UP000298416">
    <property type="component" value="Unassembled WGS sequence"/>
</dbReference>
<protein>
    <submittedName>
        <fullName evidence="1">Uncharacterized protein</fullName>
    </submittedName>
</protein>
<accession>A0A8X8ZCS6</accession>
<dbReference type="EMBL" id="PNBA02000014">
    <property type="protein sequence ID" value="KAG6400422.1"/>
    <property type="molecule type" value="Genomic_DNA"/>
</dbReference>
<reference evidence="1" key="1">
    <citation type="submission" date="2018-01" db="EMBL/GenBank/DDBJ databases">
        <authorList>
            <person name="Mao J.F."/>
        </authorList>
    </citation>
    <scope>NUCLEOTIDE SEQUENCE</scope>
    <source>
        <strain evidence="1">Huo1</strain>
        <tissue evidence="1">Leaf</tissue>
    </source>
</reference>